<feature type="domain" description="FAD-binding" evidence="6">
    <location>
        <begin position="312"/>
        <end position="375"/>
    </location>
</feature>
<keyword evidence="1" id="KW-0285">Flavoprotein</keyword>
<keyword evidence="5" id="KW-0472">Membrane</keyword>
<dbReference type="InterPro" id="IPR002938">
    <property type="entry name" value="FAD-bd"/>
</dbReference>
<evidence type="ECO:0000256" key="3">
    <source>
        <dbReference type="ARBA" id="ARBA00023002"/>
    </source>
</evidence>
<evidence type="ECO:0000313" key="8">
    <source>
        <dbReference type="Proteomes" id="UP000548326"/>
    </source>
</evidence>
<evidence type="ECO:0000256" key="1">
    <source>
        <dbReference type="ARBA" id="ARBA00022630"/>
    </source>
</evidence>
<comment type="caution">
    <text evidence="7">The sequence shown here is derived from an EMBL/GenBank/DDBJ whole genome shotgun (WGS) entry which is preliminary data.</text>
</comment>
<keyword evidence="5" id="KW-0812">Transmembrane</keyword>
<dbReference type="EMBL" id="JACHCA010000009">
    <property type="protein sequence ID" value="MBB6129464.1"/>
    <property type="molecule type" value="Genomic_DNA"/>
</dbReference>
<reference evidence="7 8" key="1">
    <citation type="submission" date="2020-08" db="EMBL/GenBank/DDBJ databases">
        <title>Genomic Encyclopedia of Type Strains, Phase IV (KMG-V): Genome sequencing to study the core and pangenomes of soil and plant-associated prokaryotes.</title>
        <authorList>
            <person name="Whitman W."/>
        </authorList>
    </citation>
    <scope>NUCLEOTIDE SEQUENCE [LARGE SCALE GENOMIC DNA]</scope>
    <source>
        <strain evidence="7 8">MP601</strain>
    </source>
</reference>
<dbReference type="PANTHER" id="PTHR47178:SF5">
    <property type="entry name" value="FAD-BINDING DOMAIN-CONTAINING PROTEIN"/>
    <property type="match status" value="1"/>
</dbReference>
<protein>
    <submittedName>
        <fullName evidence="7">2-polyprenyl-6-methoxyphenol hydroxylase-like FAD-dependent oxidoreductase</fullName>
    </submittedName>
</protein>
<dbReference type="Gene3D" id="3.50.50.60">
    <property type="entry name" value="FAD/NAD(P)-binding domain"/>
    <property type="match status" value="1"/>
</dbReference>
<gene>
    <name evidence="7" type="ORF">HDF22_003590</name>
</gene>
<dbReference type="PRINTS" id="PR00420">
    <property type="entry name" value="RNGMNOXGNASE"/>
</dbReference>
<name>A0A841JFY6_9SPHI</name>
<dbReference type="Proteomes" id="UP000548326">
    <property type="component" value="Unassembled WGS sequence"/>
</dbReference>
<evidence type="ECO:0000256" key="4">
    <source>
        <dbReference type="ARBA" id="ARBA00023033"/>
    </source>
</evidence>
<keyword evidence="5" id="KW-1133">Transmembrane helix</keyword>
<evidence type="ECO:0000256" key="2">
    <source>
        <dbReference type="ARBA" id="ARBA00022827"/>
    </source>
</evidence>
<dbReference type="RefSeq" id="WP_183588553.1">
    <property type="nucleotide sequence ID" value="NZ_JACHCA010000009.1"/>
</dbReference>
<keyword evidence="4" id="KW-0503">Monooxygenase</keyword>
<sequence>MNTTIIYNKRPLQVAIIGAGLGGLCLVQGLKKNGIAFQIFEKDSAANSRTQGYRIRIDKTGQDALAACLSERLYTLFSETVVPSVRVRTLNAQLELLTDKWVDSWEDGEANAQPDLKANRLTMREILLLGLNKQVHFNKKFVSYEKQPDGRVCVHFEDGTSFAADVLVAADGVNSRLGAQRFPAQELVDTGSVCVYGKTFYTEQAKKQVDPVLQTDTSVIFENEIAMIADAMQFKSTFVKAGEQYGPDAGLTYTEDYMYWALIGNRGRFGLDNEQVLTFASGELFDCLKQVTSTWAPTLKALFESANPESLTIVPVKTSLPKDAWKSDHITALGDSIHAMSPAGGLGANTALYDAALLTACFTKVAAGDIELLDAIAQYEEKMREYSCNAINASQQGGKKLYKQSAD</sequence>
<feature type="transmembrane region" description="Helical" evidence="5">
    <location>
        <begin position="12"/>
        <end position="30"/>
    </location>
</feature>
<feature type="domain" description="FAD-binding" evidence="6">
    <location>
        <begin position="13"/>
        <end position="193"/>
    </location>
</feature>
<organism evidence="7 8">
    <name type="scientific">Mucilaginibacter lappiensis</name>
    <dbReference type="NCBI Taxonomy" id="354630"/>
    <lineage>
        <taxon>Bacteria</taxon>
        <taxon>Pseudomonadati</taxon>
        <taxon>Bacteroidota</taxon>
        <taxon>Sphingobacteriia</taxon>
        <taxon>Sphingobacteriales</taxon>
        <taxon>Sphingobacteriaceae</taxon>
        <taxon>Mucilaginibacter</taxon>
    </lineage>
</organism>
<evidence type="ECO:0000313" key="7">
    <source>
        <dbReference type="EMBL" id="MBB6129464.1"/>
    </source>
</evidence>
<evidence type="ECO:0000259" key="6">
    <source>
        <dbReference type="Pfam" id="PF01494"/>
    </source>
</evidence>
<dbReference type="PANTHER" id="PTHR47178">
    <property type="entry name" value="MONOOXYGENASE, FAD-BINDING"/>
    <property type="match status" value="1"/>
</dbReference>
<dbReference type="GO" id="GO:0071949">
    <property type="term" value="F:FAD binding"/>
    <property type="evidence" value="ECO:0007669"/>
    <property type="project" value="InterPro"/>
</dbReference>
<accession>A0A841JFY6</accession>
<dbReference type="SUPFAM" id="SSF51905">
    <property type="entry name" value="FAD/NAD(P)-binding domain"/>
    <property type="match status" value="1"/>
</dbReference>
<dbReference type="InterPro" id="IPR036188">
    <property type="entry name" value="FAD/NAD-bd_sf"/>
</dbReference>
<dbReference type="GO" id="GO:0004497">
    <property type="term" value="F:monooxygenase activity"/>
    <property type="evidence" value="ECO:0007669"/>
    <property type="project" value="UniProtKB-KW"/>
</dbReference>
<dbReference type="AlphaFoldDB" id="A0A841JFY6"/>
<proteinExistence type="predicted"/>
<keyword evidence="3" id="KW-0560">Oxidoreductase</keyword>
<evidence type="ECO:0000256" key="5">
    <source>
        <dbReference type="SAM" id="Phobius"/>
    </source>
</evidence>
<dbReference type="Pfam" id="PF01494">
    <property type="entry name" value="FAD_binding_3"/>
    <property type="match status" value="2"/>
</dbReference>
<keyword evidence="2" id="KW-0274">FAD</keyword>